<name>A0A9N9CR73_9GLOM</name>
<organism evidence="1 2">
    <name type="scientific">Paraglomus occultum</name>
    <dbReference type="NCBI Taxonomy" id="144539"/>
    <lineage>
        <taxon>Eukaryota</taxon>
        <taxon>Fungi</taxon>
        <taxon>Fungi incertae sedis</taxon>
        <taxon>Mucoromycota</taxon>
        <taxon>Glomeromycotina</taxon>
        <taxon>Glomeromycetes</taxon>
        <taxon>Paraglomerales</taxon>
        <taxon>Paraglomeraceae</taxon>
        <taxon>Paraglomus</taxon>
    </lineage>
</organism>
<protein>
    <submittedName>
        <fullName evidence="1">1276_t:CDS:1</fullName>
    </submittedName>
</protein>
<keyword evidence="2" id="KW-1185">Reference proteome</keyword>
<comment type="caution">
    <text evidence="1">The sequence shown here is derived from an EMBL/GenBank/DDBJ whole genome shotgun (WGS) entry which is preliminary data.</text>
</comment>
<evidence type="ECO:0000313" key="2">
    <source>
        <dbReference type="Proteomes" id="UP000789572"/>
    </source>
</evidence>
<gene>
    <name evidence="1" type="ORF">POCULU_LOCUS7862</name>
</gene>
<reference evidence="1" key="1">
    <citation type="submission" date="2021-06" db="EMBL/GenBank/DDBJ databases">
        <authorList>
            <person name="Kallberg Y."/>
            <person name="Tangrot J."/>
            <person name="Rosling A."/>
        </authorList>
    </citation>
    <scope>NUCLEOTIDE SEQUENCE</scope>
    <source>
        <strain evidence="1">IA702</strain>
    </source>
</reference>
<dbReference type="EMBL" id="CAJVPJ010001970">
    <property type="protein sequence ID" value="CAG8609206.1"/>
    <property type="molecule type" value="Genomic_DNA"/>
</dbReference>
<dbReference type="Proteomes" id="UP000789572">
    <property type="component" value="Unassembled WGS sequence"/>
</dbReference>
<evidence type="ECO:0000313" key="1">
    <source>
        <dbReference type="EMBL" id="CAG8609206.1"/>
    </source>
</evidence>
<sequence length="75" mass="8429">MPVTAQTWQTTFVEERASFEGETHFTTEKYNSSLSVNRLACSGNGLEPGQFFTIATKLSIELNSLSGSRVTWFQY</sequence>
<proteinExistence type="predicted"/>
<dbReference type="AlphaFoldDB" id="A0A9N9CR73"/>
<accession>A0A9N9CR73</accession>